<accession>A0A1E5D7G9</accession>
<proteinExistence type="predicted"/>
<evidence type="ECO:0000313" key="2">
    <source>
        <dbReference type="EMBL" id="OEE79589.1"/>
    </source>
</evidence>
<dbReference type="AlphaFoldDB" id="A0A1E5D7G9"/>
<keyword evidence="1" id="KW-0732">Signal</keyword>
<dbReference type="RefSeq" id="WP_017053719.1">
    <property type="nucleotide sequence ID" value="NZ_AJYW02000021.1"/>
</dbReference>
<evidence type="ECO:0000313" key="3">
    <source>
        <dbReference type="Proteomes" id="UP000094165"/>
    </source>
</evidence>
<keyword evidence="3" id="KW-1185">Reference proteome</keyword>
<comment type="caution">
    <text evidence="2">The sequence shown here is derived from an EMBL/GenBank/DDBJ whole genome shotgun (WGS) entry which is preliminary data.</text>
</comment>
<protein>
    <recommendedName>
        <fullName evidence="4">Lipoprotein</fullName>
    </recommendedName>
</protein>
<evidence type="ECO:0008006" key="4">
    <source>
        <dbReference type="Google" id="ProtNLM"/>
    </source>
</evidence>
<name>A0A1E5D7G9_9VIBR</name>
<reference evidence="2 3" key="1">
    <citation type="journal article" date="2012" name="Science">
        <title>Ecological populations of bacteria act as socially cohesive units of antibiotic production and resistance.</title>
        <authorList>
            <person name="Cordero O.X."/>
            <person name="Wildschutte H."/>
            <person name="Kirkup B."/>
            <person name="Proehl S."/>
            <person name="Ngo L."/>
            <person name="Hussain F."/>
            <person name="Le Roux F."/>
            <person name="Mincer T."/>
            <person name="Polz M.F."/>
        </authorList>
    </citation>
    <scope>NUCLEOTIDE SEQUENCE [LARGE SCALE GENOMIC DNA]</scope>
    <source>
        <strain evidence="2 3">FF-238</strain>
    </source>
</reference>
<dbReference type="PROSITE" id="PS51257">
    <property type="entry name" value="PROKAR_LIPOPROTEIN"/>
    <property type="match status" value="1"/>
</dbReference>
<feature type="signal peptide" evidence="1">
    <location>
        <begin position="1"/>
        <end position="21"/>
    </location>
</feature>
<feature type="chain" id="PRO_5009173592" description="Lipoprotein" evidence="1">
    <location>
        <begin position="22"/>
        <end position="240"/>
    </location>
</feature>
<evidence type="ECO:0000256" key="1">
    <source>
        <dbReference type="SAM" id="SignalP"/>
    </source>
</evidence>
<gene>
    <name evidence="2" type="ORF">A130_11125</name>
</gene>
<dbReference type="EMBL" id="AJYW02000021">
    <property type="protein sequence ID" value="OEE79589.1"/>
    <property type="molecule type" value="Genomic_DNA"/>
</dbReference>
<sequence length="240" mass="26817">MNIRKLSGMLFLLSFMGCSTVETTPTNTSPSKVAADPDKAEIETWIDKSILAPEGLSIEQNQIKYLTGSVDLNRDGDVEHLVLIQDRYFCGSGGCTAVMFDSVGKVINRITVARTPITLANSYRNGWQDFIVWSNGAYRLMSYNGESYPSNPSLEPKVDRETSEKLAQMKVAETELYTQDGYDLQSTDSTVLWTPAETYYFTFKHYGDPFSFYDATVNLESGEIDIVITPKSESDLNISQ</sequence>
<dbReference type="Proteomes" id="UP000094165">
    <property type="component" value="Unassembled WGS sequence"/>
</dbReference>
<organism evidence="2 3">
    <name type="scientific">Vibrio genomosp. F6 str. FF-238</name>
    <dbReference type="NCBI Taxonomy" id="1191298"/>
    <lineage>
        <taxon>Bacteria</taxon>
        <taxon>Pseudomonadati</taxon>
        <taxon>Pseudomonadota</taxon>
        <taxon>Gammaproteobacteria</taxon>
        <taxon>Vibrionales</taxon>
        <taxon>Vibrionaceae</taxon>
        <taxon>Vibrio</taxon>
    </lineage>
</organism>